<evidence type="ECO:0000256" key="6">
    <source>
        <dbReference type="ARBA" id="ARBA00023187"/>
    </source>
</evidence>
<gene>
    <name evidence="10" type="ORF">L198_04434</name>
</gene>
<dbReference type="GO" id="GO:0071011">
    <property type="term" value="C:precatalytic spliceosome"/>
    <property type="evidence" value="ECO:0007669"/>
    <property type="project" value="TreeGrafter"/>
</dbReference>
<sequence>MQGGTVGSETTNLWTGELSKKAVEEEKKNELWGRLEPKMEESAILMRGQGHYGKAEFFEGDEQEGEVEDEQDEAEAQMAAMMGFGGFNTTKKKNVQQNVEGGANVHKERTWRQYMNRRGGFNRPLDKVKD</sequence>
<accession>A0A1E3J6T8</accession>
<keyword evidence="5" id="KW-0507">mRNA processing</keyword>
<keyword evidence="7" id="KW-0539">Nucleus</keyword>
<dbReference type="RefSeq" id="XP_019031481.1">
    <property type="nucleotide sequence ID" value="XM_019176553.1"/>
</dbReference>
<dbReference type="Proteomes" id="UP000094819">
    <property type="component" value="Unassembled WGS sequence"/>
</dbReference>
<evidence type="ECO:0000256" key="4">
    <source>
        <dbReference type="ARBA" id="ARBA00011825"/>
    </source>
</evidence>
<comment type="caution">
    <text evidence="10">The sequence shown here is derived from an EMBL/GenBank/DDBJ whole genome shotgun (WGS) entry which is preliminary data.</text>
</comment>
<dbReference type="GeneID" id="30193647"/>
<keyword evidence="11" id="KW-1185">Reference proteome</keyword>
<feature type="region of interest" description="Disordered" evidence="8">
    <location>
        <begin position="99"/>
        <end position="130"/>
    </location>
</feature>
<feature type="domain" description="U4/U6.U5 small nuclear ribonucleoprotein 27kDa protein" evidence="9">
    <location>
        <begin position="74"/>
        <end position="127"/>
    </location>
</feature>
<feature type="region of interest" description="Disordered" evidence="8">
    <location>
        <begin position="1"/>
        <end position="28"/>
    </location>
</feature>
<keyword evidence="6" id="KW-0508">mRNA splicing</keyword>
<reference evidence="10 11" key="1">
    <citation type="submission" date="2016-06" db="EMBL/GenBank/DDBJ databases">
        <title>Evolution of pathogenesis and genome organization in the Tremellales.</title>
        <authorList>
            <person name="Cuomo C."/>
            <person name="Litvintseva A."/>
            <person name="Heitman J."/>
            <person name="Chen Y."/>
            <person name="Sun S."/>
            <person name="Springer D."/>
            <person name="Dromer F."/>
            <person name="Young S."/>
            <person name="Zeng Q."/>
            <person name="Chapman S."/>
            <person name="Gujja S."/>
            <person name="Saif S."/>
            <person name="Birren B."/>
        </authorList>
    </citation>
    <scope>NUCLEOTIDE SEQUENCE [LARGE SCALE GENOMIC DNA]</scope>
    <source>
        <strain evidence="10 11">CBS 7118</strain>
    </source>
</reference>
<protein>
    <recommendedName>
        <fullName evidence="9">U4/U6.U5 small nuclear ribonucleoprotein 27kDa protein domain-containing protein</fullName>
    </recommendedName>
</protein>
<comment type="subunit">
    <text evidence="4">Part of a tri-snRNP complex.</text>
</comment>
<dbReference type="GO" id="GO:0006397">
    <property type="term" value="P:mRNA processing"/>
    <property type="evidence" value="ECO:0007669"/>
    <property type="project" value="UniProtKB-KW"/>
</dbReference>
<comment type="subcellular location">
    <subcellularLocation>
        <location evidence="2">Nucleus</location>
    </subcellularLocation>
</comment>
<dbReference type="EMBL" id="AWGH01000012">
    <property type="protein sequence ID" value="ODN95816.1"/>
    <property type="molecule type" value="Genomic_DNA"/>
</dbReference>
<dbReference type="Pfam" id="PF08648">
    <property type="entry name" value="SNRNP27"/>
    <property type="match status" value="1"/>
</dbReference>
<dbReference type="OrthoDB" id="21368at2759"/>
<evidence type="ECO:0000256" key="2">
    <source>
        <dbReference type="ARBA" id="ARBA00004123"/>
    </source>
</evidence>
<dbReference type="AlphaFoldDB" id="A0A1E3J6T8"/>
<evidence type="ECO:0000256" key="5">
    <source>
        <dbReference type="ARBA" id="ARBA00022664"/>
    </source>
</evidence>
<evidence type="ECO:0000313" key="11">
    <source>
        <dbReference type="Proteomes" id="UP000094819"/>
    </source>
</evidence>
<evidence type="ECO:0000256" key="1">
    <source>
        <dbReference type="ARBA" id="ARBA00003632"/>
    </source>
</evidence>
<evidence type="ECO:0000256" key="8">
    <source>
        <dbReference type="SAM" id="MobiDB-lite"/>
    </source>
</evidence>
<feature type="compositionally biased region" description="Basic and acidic residues" evidence="8">
    <location>
        <begin position="18"/>
        <end position="28"/>
    </location>
</feature>
<dbReference type="GO" id="GO:0008380">
    <property type="term" value="P:RNA splicing"/>
    <property type="evidence" value="ECO:0007669"/>
    <property type="project" value="UniProtKB-KW"/>
</dbReference>
<evidence type="ECO:0000259" key="9">
    <source>
        <dbReference type="Pfam" id="PF08648"/>
    </source>
</evidence>
<name>A0A1E3J6T8_9TREE</name>
<evidence type="ECO:0000256" key="7">
    <source>
        <dbReference type="ARBA" id="ARBA00023242"/>
    </source>
</evidence>
<dbReference type="PANTHER" id="PTHR31077">
    <property type="entry name" value="U4/U6.U5 SMALL NUCLEAR RIBONUCLEOPROTEIN 27 KDA PROTEIN"/>
    <property type="match status" value="1"/>
</dbReference>
<dbReference type="InterPro" id="IPR013957">
    <property type="entry name" value="SNRNP27"/>
</dbReference>
<organism evidence="10 11">
    <name type="scientific">Cryptococcus wingfieldii CBS 7118</name>
    <dbReference type="NCBI Taxonomy" id="1295528"/>
    <lineage>
        <taxon>Eukaryota</taxon>
        <taxon>Fungi</taxon>
        <taxon>Dikarya</taxon>
        <taxon>Basidiomycota</taxon>
        <taxon>Agaricomycotina</taxon>
        <taxon>Tremellomycetes</taxon>
        <taxon>Tremellales</taxon>
        <taxon>Cryptococcaceae</taxon>
        <taxon>Cryptococcus</taxon>
    </lineage>
</organism>
<dbReference type="PANTHER" id="PTHR31077:SF1">
    <property type="entry name" value="U4_U6.U5 SMALL NUCLEAR RIBONUCLEOPROTEIN 27 KDA PROTEIN"/>
    <property type="match status" value="1"/>
</dbReference>
<evidence type="ECO:0000313" key="10">
    <source>
        <dbReference type="EMBL" id="ODN95816.1"/>
    </source>
</evidence>
<evidence type="ECO:0000256" key="3">
    <source>
        <dbReference type="ARBA" id="ARBA00008218"/>
    </source>
</evidence>
<comment type="function">
    <text evidence="1">May play a role in mRNA splicing.</text>
</comment>
<comment type="similarity">
    <text evidence="3">Belongs to the SNUT3 family.</text>
</comment>
<proteinExistence type="inferred from homology"/>